<feature type="region of interest" description="Disordered" evidence="1">
    <location>
        <begin position="214"/>
        <end position="268"/>
    </location>
</feature>
<dbReference type="Proteomes" id="UP001203852">
    <property type="component" value="Unassembled WGS sequence"/>
</dbReference>
<evidence type="ECO:0000256" key="1">
    <source>
        <dbReference type="SAM" id="MobiDB-lite"/>
    </source>
</evidence>
<organism evidence="2 3">
    <name type="scientific">Exophiala viscosa</name>
    <dbReference type="NCBI Taxonomy" id="2486360"/>
    <lineage>
        <taxon>Eukaryota</taxon>
        <taxon>Fungi</taxon>
        <taxon>Dikarya</taxon>
        <taxon>Ascomycota</taxon>
        <taxon>Pezizomycotina</taxon>
        <taxon>Eurotiomycetes</taxon>
        <taxon>Chaetothyriomycetidae</taxon>
        <taxon>Chaetothyriales</taxon>
        <taxon>Herpotrichiellaceae</taxon>
        <taxon>Exophiala</taxon>
    </lineage>
</organism>
<feature type="compositionally biased region" description="Low complexity" evidence="1">
    <location>
        <begin position="16"/>
        <end position="28"/>
    </location>
</feature>
<protein>
    <submittedName>
        <fullName evidence="2">Uncharacterized protein</fullName>
    </submittedName>
</protein>
<evidence type="ECO:0000313" key="2">
    <source>
        <dbReference type="EMBL" id="KAI1618508.1"/>
    </source>
</evidence>
<comment type="caution">
    <text evidence="2">The sequence shown here is derived from an EMBL/GenBank/DDBJ whole genome shotgun (WGS) entry which is preliminary data.</text>
</comment>
<name>A0AAN6E608_9EURO</name>
<reference evidence="2" key="1">
    <citation type="journal article" date="2022" name="bioRxiv">
        <title>Deciphering the potential niche of two novel black yeast fungi from a biological soil crust based on their genomes, phenotypes, and melanin regulation.</title>
        <authorList>
            <consortium name="DOE Joint Genome Institute"/>
            <person name="Carr E.C."/>
            <person name="Barton Q."/>
            <person name="Grambo S."/>
            <person name="Sullivan M."/>
            <person name="Renfro C.M."/>
            <person name="Kuo A."/>
            <person name="Pangilinan J."/>
            <person name="Lipzen A."/>
            <person name="Keymanesh K."/>
            <person name="Savage E."/>
            <person name="Barry K."/>
            <person name="Grigoriev I.V."/>
            <person name="Riekhof W.R."/>
            <person name="Harris S.S."/>
        </authorList>
    </citation>
    <scope>NUCLEOTIDE SEQUENCE</scope>
    <source>
        <strain evidence="2">JF 03-4F</strain>
    </source>
</reference>
<feature type="compositionally biased region" description="Acidic residues" evidence="1">
    <location>
        <begin position="239"/>
        <end position="251"/>
    </location>
</feature>
<keyword evidence="3" id="KW-1185">Reference proteome</keyword>
<accession>A0AAN6E608</accession>
<feature type="region of interest" description="Disordered" evidence="1">
    <location>
        <begin position="1"/>
        <end position="33"/>
    </location>
</feature>
<dbReference type="AlphaFoldDB" id="A0AAN6E608"/>
<sequence length="303" mass="33036">MAHSQIDGQLQVQVHSTPFTGTRSTTTRNNQSPDLSAFFIHSTEHPQGQIFFATKPAASERNSISPLRVKRPIDPTKTKHSLEALTPCTLFVQYRCKTKCRSLGICVHYQFVIGCRRCPDGLRCPRCMASPGSQEAIHASRPCPLHQDLAQANPIENRPEDFLATDAQKALCDEILRRASEGQWEDIPEPETKRDDAMGGVEQDLHGFQWEGEQVQERAHPEPQPPSNAEGSDGIMDTVIEEDAGTDDDEDGKTITGEASVEVPAHTLPSPGGCAGRIISPALLGGPLGMQTYTYAANGRRAG</sequence>
<feature type="compositionally biased region" description="Polar residues" evidence="1">
    <location>
        <begin position="1"/>
        <end position="15"/>
    </location>
</feature>
<dbReference type="EMBL" id="MU404350">
    <property type="protein sequence ID" value="KAI1618508.1"/>
    <property type="molecule type" value="Genomic_DNA"/>
</dbReference>
<proteinExistence type="predicted"/>
<gene>
    <name evidence="2" type="ORF">EDD36DRAFT_33553</name>
</gene>
<evidence type="ECO:0000313" key="3">
    <source>
        <dbReference type="Proteomes" id="UP001203852"/>
    </source>
</evidence>